<dbReference type="InterPro" id="IPR030392">
    <property type="entry name" value="S74_ICA"/>
</dbReference>
<dbReference type="OrthoDB" id="6892488at2"/>
<evidence type="ECO:0000313" key="4">
    <source>
        <dbReference type="EMBL" id="RFF33038.1"/>
    </source>
</evidence>
<dbReference type="AlphaFoldDB" id="A0A3E1KDF8"/>
<dbReference type="Proteomes" id="UP000260351">
    <property type="component" value="Unassembled WGS sequence"/>
</dbReference>
<evidence type="ECO:0000256" key="2">
    <source>
        <dbReference type="SAM" id="SignalP"/>
    </source>
</evidence>
<evidence type="ECO:0000256" key="1">
    <source>
        <dbReference type="SAM" id="Coils"/>
    </source>
</evidence>
<accession>A0A3E1KDF8</accession>
<dbReference type="InterPro" id="IPR011049">
    <property type="entry name" value="Serralysin-like_metalloprot_C"/>
</dbReference>
<feature type="signal peptide" evidence="2">
    <location>
        <begin position="1"/>
        <end position="28"/>
    </location>
</feature>
<evidence type="ECO:0000313" key="5">
    <source>
        <dbReference type="Proteomes" id="UP000260351"/>
    </source>
</evidence>
<keyword evidence="2" id="KW-0732">Signal</keyword>
<dbReference type="EMBL" id="QUZK01000002">
    <property type="protein sequence ID" value="RFF33038.1"/>
    <property type="molecule type" value="Genomic_DNA"/>
</dbReference>
<dbReference type="Pfam" id="PF13884">
    <property type="entry name" value="Peptidase_S74"/>
    <property type="match status" value="1"/>
</dbReference>
<proteinExistence type="predicted"/>
<keyword evidence="5" id="KW-1185">Reference proteome</keyword>
<dbReference type="RefSeq" id="WP_116649124.1">
    <property type="nucleotide sequence ID" value="NZ_QUZK01000002.1"/>
</dbReference>
<feature type="chain" id="PRO_5017738028" description="Peptidase S74 domain-containing protein" evidence="2">
    <location>
        <begin position="29"/>
        <end position="514"/>
    </location>
</feature>
<evidence type="ECO:0000259" key="3">
    <source>
        <dbReference type="PROSITE" id="PS51688"/>
    </source>
</evidence>
<sequence length="514" mass="53034">MNRFHAIRLLPVLSLFVLLGLTQSFAFAQDNTITYQGQLQNNGQPFEGTANLEFRLFDAFEDGNQLGLGQTFVNHPVDGGLFQVELTFTATTFAAGERFLEVWVNGAPLTPRQAVSAAPLALHALNVPDSESPFSFDPVSGDVIHASVNQAIRFEPRSGSEPPNLDSPSVTIGHPANSATAAGSAVLGGGAEVAPNIASGEHSVVAGGINNHADGYRSFIGGGSSNQAPTILGVVGGGAENTASGNSSVVAGGFRNAAAHFMATVSGGADNCAGGRYSWAGGRNAIVRPGSGSGGLAGILGSCASAPVSGTADGDNGTFIWSDDQPLVDPFVSSGPRQFLVRAAGGALFTGSSDVNSPAGNRLRVNGTLRVDTLGSAGATALCHNANNQLASCSSSARYKRDIENLGSSVDLVAALRPVRYRWIDGGQADIGFVAEEVAELMPELITRNEAGEIEGVRYDRLSAVLVAAMQEQRTESERSRSELAARNAALEARLAALEEMLLVGRDPAGAGQN</sequence>
<organism evidence="4 5">
    <name type="scientific">Wenzhouxiangella sediminis</name>
    <dbReference type="NCBI Taxonomy" id="1792836"/>
    <lineage>
        <taxon>Bacteria</taxon>
        <taxon>Pseudomonadati</taxon>
        <taxon>Pseudomonadota</taxon>
        <taxon>Gammaproteobacteria</taxon>
        <taxon>Chromatiales</taxon>
        <taxon>Wenzhouxiangellaceae</taxon>
        <taxon>Wenzhouxiangella</taxon>
    </lineage>
</organism>
<keyword evidence="1" id="KW-0175">Coiled coil</keyword>
<comment type="caution">
    <text evidence="4">The sequence shown here is derived from an EMBL/GenBank/DDBJ whole genome shotgun (WGS) entry which is preliminary data.</text>
</comment>
<gene>
    <name evidence="4" type="ORF">DZC52_00305</name>
</gene>
<dbReference type="Gene3D" id="2.150.10.10">
    <property type="entry name" value="Serralysin-like metalloprotease, C-terminal"/>
    <property type="match status" value="1"/>
</dbReference>
<protein>
    <recommendedName>
        <fullName evidence="3">Peptidase S74 domain-containing protein</fullName>
    </recommendedName>
</protein>
<feature type="domain" description="Peptidase S74" evidence="3">
    <location>
        <begin position="395"/>
        <end position="484"/>
    </location>
</feature>
<dbReference type="PROSITE" id="PS51688">
    <property type="entry name" value="ICA"/>
    <property type="match status" value="1"/>
</dbReference>
<name>A0A3E1KDF8_9GAMM</name>
<feature type="coiled-coil region" evidence="1">
    <location>
        <begin position="474"/>
        <end position="501"/>
    </location>
</feature>
<reference evidence="4 5" key="1">
    <citation type="submission" date="2018-08" db="EMBL/GenBank/DDBJ databases">
        <title>Wenzhouxiangella salilacus sp. nov., a novel bacterium isolated from a saline lake in Xinjiang Province, China.</title>
        <authorList>
            <person name="Han S."/>
        </authorList>
    </citation>
    <scope>NUCLEOTIDE SEQUENCE [LARGE SCALE GENOMIC DNA]</scope>
    <source>
        <strain evidence="4 5">XDB06</strain>
    </source>
</reference>